<dbReference type="Proteomes" id="UP000604117">
    <property type="component" value="Unassembled WGS sequence"/>
</dbReference>
<gene>
    <name evidence="1" type="ORF">Asi02nite_63930</name>
</gene>
<name>A0ABQ4D019_9ACTN</name>
<dbReference type="SUPFAM" id="SSF54427">
    <property type="entry name" value="NTF2-like"/>
    <property type="match status" value="1"/>
</dbReference>
<reference evidence="1 2" key="1">
    <citation type="submission" date="2021-01" db="EMBL/GenBank/DDBJ databases">
        <title>Whole genome shotgun sequence of Asanoa siamensis NBRC 107932.</title>
        <authorList>
            <person name="Komaki H."/>
            <person name="Tamura T."/>
        </authorList>
    </citation>
    <scope>NUCLEOTIDE SEQUENCE [LARGE SCALE GENOMIC DNA]</scope>
    <source>
        <strain evidence="1 2">NBRC 107932</strain>
    </source>
</reference>
<keyword evidence="2" id="KW-1185">Reference proteome</keyword>
<dbReference type="Pfam" id="PF07366">
    <property type="entry name" value="SnoaL"/>
    <property type="match status" value="1"/>
</dbReference>
<evidence type="ECO:0008006" key="3">
    <source>
        <dbReference type="Google" id="ProtNLM"/>
    </source>
</evidence>
<accession>A0ABQ4D019</accession>
<proteinExistence type="predicted"/>
<dbReference type="RefSeq" id="WP_239127307.1">
    <property type="nucleotide sequence ID" value="NZ_BONE01000072.1"/>
</dbReference>
<evidence type="ECO:0000313" key="2">
    <source>
        <dbReference type="Proteomes" id="UP000604117"/>
    </source>
</evidence>
<dbReference type="EMBL" id="BONE01000072">
    <property type="protein sequence ID" value="GIF76875.1"/>
    <property type="molecule type" value="Genomic_DNA"/>
</dbReference>
<dbReference type="InterPro" id="IPR032710">
    <property type="entry name" value="NTF2-like_dom_sf"/>
</dbReference>
<dbReference type="InterPro" id="IPR009959">
    <property type="entry name" value="Cyclase_SnoaL-like"/>
</dbReference>
<dbReference type="Gene3D" id="3.10.450.50">
    <property type="match status" value="1"/>
</dbReference>
<comment type="caution">
    <text evidence="1">The sequence shown here is derived from an EMBL/GenBank/DDBJ whole genome shotgun (WGS) entry which is preliminary data.</text>
</comment>
<organism evidence="1 2">
    <name type="scientific">Asanoa siamensis</name>
    <dbReference type="NCBI Taxonomy" id="926357"/>
    <lineage>
        <taxon>Bacteria</taxon>
        <taxon>Bacillati</taxon>
        <taxon>Actinomycetota</taxon>
        <taxon>Actinomycetes</taxon>
        <taxon>Micromonosporales</taxon>
        <taxon>Micromonosporaceae</taxon>
        <taxon>Asanoa</taxon>
    </lineage>
</organism>
<sequence>MVGTVEANIALMRTAFGALDRGDLEACADLVAEDFVANLPGLDEPLHGREIWKLGVQAMLAGFPDLRVSIEDIFGDGDKVAMRLRFEGTHKGPFQGVPATERRVGFTSIEIYRVADGRIAEEWVSPDMMGLMRQISS</sequence>
<dbReference type="PANTHER" id="PTHR38436:SF1">
    <property type="entry name" value="ESTER CYCLASE"/>
    <property type="match status" value="1"/>
</dbReference>
<evidence type="ECO:0000313" key="1">
    <source>
        <dbReference type="EMBL" id="GIF76875.1"/>
    </source>
</evidence>
<dbReference type="PANTHER" id="PTHR38436">
    <property type="entry name" value="POLYKETIDE CYCLASE SNOAL-LIKE DOMAIN"/>
    <property type="match status" value="1"/>
</dbReference>
<protein>
    <recommendedName>
        <fullName evidence="3">Ester cyclase</fullName>
    </recommendedName>
</protein>